<dbReference type="Pfam" id="PF20737">
    <property type="entry name" value="Glyco_hydro127C"/>
    <property type="match status" value="1"/>
</dbReference>
<sequence length="676" mass="76981">MAYPQTRFRQTEFHGPSLLQTRRETITRVTLQAQLDMLKRTGRFDCFKLQWHPVYDDTSQWPVPKHLFWDSDCAKWIEAACYCLADAYDPKIDKAVRDLVEMIRGAQGGDGYLNLHYTVVEPGKRWTNLRDMHELYNAGHLIEAALAHRNYYHNDLLLEPLLKYVKLIHETFGPEDHKRHGYPGHPEIELALLRLYEATGNQEAYALASYFIEERGNPKGHDGKHYYDVEAYERGERPWMRPDPYPTARSYWYCQAHEPLLEQKTIEGHSVRAVYLLTAAADLAVLDRLGLQANSKANAWRETANRLWNNMADKKMYLTGGIGAIPAWEGFGRDYFLPPGTDEGGGYAETCASVGAMMLAERLLHLDLDGRYADVMELSLYNVVMTAMDVGGRAFTYDNQLASSHTQPSRREEWFECSCCPPNVSRLYGSLGGYLWSYGSANGEAFVNVHLYTTAKLSFEADGNRIVLEQTSDWPLNGKVSFQLKNHSSIKTTLRLRIPSWSVGQFTIDPPRLDASVEKGYLILPPTYTETNKSFTLEILNFKPRFIAPHPYTNQRTLTLARGPIVYCVEDVDNEWENNHFKDVSIAPTADIQEEERVAEITGEHYVALKTTGYSRSQSQWEAKQPGSLPGVVVEADTNEAKKTALRTERSLVFIPYYYRANRGGKGHMRVGLNAV</sequence>
<name>A0ABP0BWJ0_9PEZI</name>
<feature type="domain" description="Non-reducing end beta-L-arabinofuranosidase-like GH127 middle" evidence="2">
    <location>
        <begin position="447"/>
        <end position="521"/>
    </location>
</feature>
<organism evidence="4 5">
    <name type="scientific">Sporothrix bragantina</name>
    <dbReference type="NCBI Taxonomy" id="671064"/>
    <lineage>
        <taxon>Eukaryota</taxon>
        <taxon>Fungi</taxon>
        <taxon>Dikarya</taxon>
        <taxon>Ascomycota</taxon>
        <taxon>Pezizomycotina</taxon>
        <taxon>Sordariomycetes</taxon>
        <taxon>Sordariomycetidae</taxon>
        <taxon>Ophiostomatales</taxon>
        <taxon>Ophiostomataceae</taxon>
        <taxon>Sporothrix</taxon>
    </lineage>
</organism>
<evidence type="ECO:0000259" key="2">
    <source>
        <dbReference type="Pfam" id="PF20736"/>
    </source>
</evidence>
<dbReference type="EMBL" id="CAWUHC010000046">
    <property type="protein sequence ID" value="CAK7223832.1"/>
    <property type="molecule type" value="Genomic_DNA"/>
</dbReference>
<dbReference type="InterPro" id="IPR049049">
    <property type="entry name" value="Beta-AFase-like_GH127_C"/>
</dbReference>
<feature type="domain" description="Non-reducing end beta-L-arabinofuranosidase-like GH127 C-terminal" evidence="3">
    <location>
        <begin position="546"/>
        <end position="671"/>
    </location>
</feature>
<evidence type="ECO:0000313" key="5">
    <source>
        <dbReference type="Proteomes" id="UP001642406"/>
    </source>
</evidence>
<feature type="domain" description="Non-reducing end beta-L-arabinofuranosidase-like GH127 catalytic" evidence="1">
    <location>
        <begin position="18"/>
        <end position="431"/>
    </location>
</feature>
<evidence type="ECO:0000259" key="3">
    <source>
        <dbReference type="Pfam" id="PF20737"/>
    </source>
</evidence>
<accession>A0ABP0BWJ0</accession>
<proteinExistence type="predicted"/>
<keyword evidence="5" id="KW-1185">Reference proteome</keyword>
<dbReference type="Pfam" id="PF20736">
    <property type="entry name" value="Glyco_hydro127M"/>
    <property type="match status" value="1"/>
</dbReference>
<dbReference type="InterPro" id="IPR008928">
    <property type="entry name" value="6-hairpin_glycosidase_sf"/>
</dbReference>
<dbReference type="Pfam" id="PF07944">
    <property type="entry name" value="Beta-AFase-like_GH127_cat"/>
    <property type="match status" value="1"/>
</dbReference>
<dbReference type="Proteomes" id="UP001642406">
    <property type="component" value="Unassembled WGS sequence"/>
</dbReference>
<evidence type="ECO:0008006" key="6">
    <source>
        <dbReference type="Google" id="ProtNLM"/>
    </source>
</evidence>
<dbReference type="PANTHER" id="PTHR43465">
    <property type="entry name" value="DUF1680 DOMAIN PROTEIN (AFU_ORTHOLOGUE AFUA_1G08910)"/>
    <property type="match status" value="1"/>
</dbReference>
<dbReference type="InterPro" id="IPR049046">
    <property type="entry name" value="Beta-AFase-like_GH127_middle"/>
</dbReference>
<evidence type="ECO:0000259" key="1">
    <source>
        <dbReference type="Pfam" id="PF07944"/>
    </source>
</evidence>
<dbReference type="InterPro" id="IPR049174">
    <property type="entry name" value="Beta-AFase-like"/>
</dbReference>
<dbReference type="PANTHER" id="PTHR43465:SF2">
    <property type="entry name" value="DUF1680 DOMAIN PROTEIN (AFU_ORTHOLOGUE AFUA_1G08910)"/>
    <property type="match status" value="1"/>
</dbReference>
<evidence type="ECO:0000313" key="4">
    <source>
        <dbReference type="EMBL" id="CAK7223832.1"/>
    </source>
</evidence>
<dbReference type="InterPro" id="IPR012878">
    <property type="entry name" value="Beta-AFase-like_GH127_cat"/>
</dbReference>
<comment type="caution">
    <text evidence="4">The sequence shown here is derived from an EMBL/GenBank/DDBJ whole genome shotgun (WGS) entry which is preliminary data.</text>
</comment>
<protein>
    <recommendedName>
        <fullName evidence="6">DUF1680 domain protein</fullName>
    </recommendedName>
</protein>
<gene>
    <name evidence="4" type="ORF">SBRCBS47491_005341</name>
</gene>
<dbReference type="SUPFAM" id="SSF48208">
    <property type="entry name" value="Six-hairpin glycosidases"/>
    <property type="match status" value="1"/>
</dbReference>
<reference evidence="4 5" key="1">
    <citation type="submission" date="2024-01" db="EMBL/GenBank/DDBJ databases">
        <authorList>
            <person name="Allen C."/>
            <person name="Tagirdzhanova G."/>
        </authorList>
    </citation>
    <scope>NUCLEOTIDE SEQUENCE [LARGE SCALE GENOMIC DNA]</scope>
</reference>